<reference evidence="2 3" key="1">
    <citation type="submission" date="2017-07" db="EMBL/GenBank/DDBJ databases">
        <title>Phylogenetic study on the rhizospheric bacterium Ochrobactrum sp. A44.</title>
        <authorList>
            <person name="Krzyzanowska D.M."/>
            <person name="Ossowicki A."/>
            <person name="Rajewska M."/>
            <person name="Maciag T."/>
            <person name="Kaczynski Z."/>
            <person name="Czerwicka M."/>
            <person name="Jafra S."/>
        </authorList>
    </citation>
    <scope>NUCLEOTIDE SEQUENCE [LARGE SCALE GENOMIC DNA]</scope>
    <source>
        <strain evidence="2 3">CCUG 30717</strain>
    </source>
</reference>
<protein>
    <submittedName>
        <fullName evidence="2">Uncharacterized protein</fullName>
    </submittedName>
</protein>
<organism evidence="2 3">
    <name type="scientific">Brucella pseudogrignonensis</name>
    <dbReference type="NCBI Taxonomy" id="419475"/>
    <lineage>
        <taxon>Bacteria</taxon>
        <taxon>Pseudomonadati</taxon>
        <taxon>Pseudomonadota</taxon>
        <taxon>Alphaproteobacteria</taxon>
        <taxon>Hyphomicrobiales</taxon>
        <taxon>Brucellaceae</taxon>
        <taxon>Brucella/Ochrobactrum group</taxon>
        <taxon>Brucella</taxon>
    </lineage>
</organism>
<proteinExistence type="predicted"/>
<feature type="transmembrane region" description="Helical" evidence="1">
    <location>
        <begin position="12"/>
        <end position="34"/>
    </location>
</feature>
<keyword evidence="1" id="KW-0472">Membrane</keyword>
<accession>A0A256GKV1</accession>
<name>A0A256GKV1_9HYPH</name>
<keyword evidence="3" id="KW-1185">Reference proteome</keyword>
<gene>
    <name evidence="2" type="ORF">CEV34_2066</name>
</gene>
<sequence length="45" mass="5357">MHDAKAGLILSRAFPVLIESLEMLYLFVSTRIFFRKPLRIFRDML</sequence>
<dbReference type="AlphaFoldDB" id="A0A256GKV1"/>
<evidence type="ECO:0000313" key="3">
    <source>
        <dbReference type="Proteomes" id="UP000216188"/>
    </source>
</evidence>
<evidence type="ECO:0000313" key="2">
    <source>
        <dbReference type="EMBL" id="OYR27795.1"/>
    </source>
</evidence>
<dbReference type="Proteomes" id="UP000216188">
    <property type="component" value="Unassembled WGS sequence"/>
</dbReference>
<comment type="caution">
    <text evidence="2">The sequence shown here is derived from an EMBL/GenBank/DDBJ whole genome shotgun (WGS) entry which is preliminary data.</text>
</comment>
<evidence type="ECO:0000256" key="1">
    <source>
        <dbReference type="SAM" id="Phobius"/>
    </source>
</evidence>
<keyword evidence="1" id="KW-0812">Transmembrane</keyword>
<dbReference type="EMBL" id="NNRM01000017">
    <property type="protein sequence ID" value="OYR27795.1"/>
    <property type="molecule type" value="Genomic_DNA"/>
</dbReference>
<keyword evidence="1" id="KW-1133">Transmembrane helix</keyword>